<evidence type="ECO:0000256" key="4">
    <source>
        <dbReference type="ARBA" id="ARBA00023316"/>
    </source>
</evidence>
<dbReference type="InterPro" id="IPR026044">
    <property type="entry name" value="MltA"/>
</dbReference>
<dbReference type="GO" id="GO:0008933">
    <property type="term" value="F:peptidoglycan lytic transglycosylase activity"/>
    <property type="evidence" value="ECO:0007669"/>
    <property type="project" value="TreeGrafter"/>
</dbReference>
<organism evidence="8 9">
    <name type="scientific">Leptospira meyeri</name>
    <dbReference type="NCBI Taxonomy" id="29508"/>
    <lineage>
        <taxon>Bacteria</taxon>
        <taxon>Pseudomonadati</taxon>
        <taxon>Spirochaetota</taxon>
        <taxon>Spirochaetia</taxon>
        <taxon>Leptospirales</taxon>
        <taxon>Leptospiraceae</taxon>
        <taxon>Leptospira</taxon>
    </lineage>
</organism>
<accession>A0A4R8MYM1</accession>
<dbReference type="CDD" id="cd22785">
    <property type="entry name" value="DPBB_MltA-like"/>
    <property type="match status" value="1"/>
</dbReference>
<dbReference type="Pfam" id="PF03562">
    <property type="entry name" value="MltA"/>
    <property type="match status" value="1"/>
</dbReference>
<dbReference type="GO" id="GO:0019867">
    <property type="term" value="C:outer membrane"/>
    <property type="evidence" value="ECO:0007669"/>
    <property type="project" value="InterPro"/>
</dbReference>
<comment type="catalytic activity">
    <reaction evidence="1">
        <text>Exolytic cleavage of the (1-&gt;4)-beta-glycosidic linkage between N-acetylmuramic acid (MurNAc) and N-acetylglucosamine (GlcNAc) residues in peptidoglycan, from either the reducing or the non-reducing ends of the peptidoglycan chains, with concomitant formation of a 1,6-anhydrobond in the MurNAc residue.</text>
        <dbReference type="EC" id="4.2.2.n1"/>
    </reaction>
</comment>
<evidence type="ECO:0000256" key="5">
    <source>
        <dbReference type="ARBA" id="ARBA00030918"/>
    </source>
</evidence>
<reference evidence="8 9" key="1">
    <citation type="submission" date="2019-03" db="EMBL/GenBank/DDBJ databases">
        <title>Genomic Encyclopedia of Archaeal and Bacterial Type Strains, Phase II (KMG-II): from individual species to whole genera.</title>
        <authorList>
            <person name="Goeker M."/>
        </authorList>
    </citation>
    <scope>NUCLEOTIDE SEQUENCE [LARGE SCALE GENOMIC DNA]</scope>
    <source>
        <strain evidence="8 9">DSM 21537</strain>
    </source>
</reference>
<dbReference type="Gene3D" id="2.40.40.10">
    <property type="entry name" value="RlpA-like domain"/>
    <property type="match status" value="1"/>
</dbReference>
<dbReference type="Pfam" id="PF06725">
    <property type="entry name" value="3D"/>
    <property type="match status" value="1"/>
</dbReference>
<dbReference type="AlphaFoldDB" id="A0A4R8MYM1"/>
<evidence type="ECO:0000313" key="9">
    <source>
        <dbReference type="Proteomes" id="UP000294684"/>
    </source>
</evidence>
<dbReference type="GO" id="GO:0009254">
    <property type="term" value="P:peptidoglycan turnover"/>
    <property type="evidence" value="ECO:0007669"/>
    <property type="project" value="InterPro"/>
</dbReference>
<dbReference type="GO" id="GO:0004553">
    <property type="term" value="F:hydrolase activity, hydrolyzing O-glycosyl compounds"/>
    <property type="evidence" value="ECO:0007669"/>
    <property type="project" value="InterPro"/>
</dbReference>
<dbReference type="Gene3D" id="2.40.240.50">
    <property type="entry name" value="Barwin-like endoglucanases"/>
    <property type="match status" value="1"/>
</dbReference>
<feature type="region of interest" description="Disordered" evidence="6">
    <location>
        <begin position="42"/>
        <end position="71"/>
    </location>
</feature>
<dbReference type="SMART" id="SM00925">
    <property type="entry name" value="MltA"/>
    <property type="match status" value="1"/>
</dbReference>
<evidence type="ECO:0000259" key="7">
    <source>
        <dbReference type="SMART" id="SM00925"/>
    </source>
</evidence>
<dbReference type="OrthoDB" id="9783686at2"/>
<dbReference type="CDD" id="cd14669">
    <property type="entry name" value="mlta_related_B"/>
    <property type="match status" value="1"/>
</dbReference>
<dbReference type="InterPro" id="IPR036908">
    <property type="entry name" value="RlpA-like_sf"/>
</dbReference>
<dbReference type="GO" id="GO:0071555">
    <property type="term" value="P:cell wall organization"/>
    <property type="evidence" value="ECO:0007669"/>
    <property type="project" value="UniProtKB-KW"/>
</dbReference>
<gene>
    <name evidence="8" type="ORF">CLV96_1943</name>
</gene>
<dbReference type="EMBL" id="SORO01000001">
    <property type="protein sequence ID" value="TDY72927.1"/>
    <property type="molecule type" value="Genomic_DNA"/>
</dbReference>
<protein>
    <recommendedName>
        <fullName evidence="2">peptidoglycan lytic exotransglycosylase</fullName>
        <ecNumber evidence="2">4.2.2.n1</ecNumber>
    </recommendedName>
    <alternativeName>
        <fullName evidence="5">Murein hydrolase A</fullName>
    </alternativeName>
</protein>
<proteinExistence type="predicted"/>
<feature type="compositionally biased region" description="Polar residues" evidence="6">
    <location>
        <begin position="56"/>
        <end position="69"/>
    </location>
</feature>
<evidence type="ECO:0000256" key="1">
    <source>
        <dbReference type="ARBA" id="ARBA00001420"/>
    </source>
</evidence>
<dbReference type="InterPro" id="IPR010611">
    <property type="entry name" value="3D_dom"/>
</dbReference>
<evidence type="ECO:0000256" key="2">
    <source>
        <dbReference type="ARBA" id="ARBA00012587"/>
    </source>
</evidence>
<comment type="caution">
    <text evidence="8">The sequence shown here is derived from an EMBL/GenBank/DDBJ whole genome shotgun (WGS) entry which is preliminary data.</text>
</comment>
<keyword evidence="9" id="KW-1185">Reference proteome</keyword>
<sequence length="400" mass="45805">MCIGNQLKKESDFPFRLMNKITSVSLLIGSLSTVTLFAEPNQNRNYPKSQKRTDLSLVSHNSQTSSSFKNLDHRKDPNLEFAFKESIQYFERKPKDNKVRFGEEEFTNGEILQLFANLQSIIHNTPVDQIKSEIEKQFRMIELRPSADSPMITGYYEVRIRGKNKQEGDFQYPALTPPISNPRFLENPKLFHREKWNQKSNWEKYSKPIVFLRLTDLHLAQLEGSAIVEMENGERFRINYAEDNGQNYISPSVHLYGICPSLKPFHLSNCIQSNPKEVTEAILKNPRYIFFHKEPILGAEMNEHQLGPKGSGGIRLIANRSVAMDIRIPLGLPVLLSFQTNKETVNNRLVFVHDRGNAITGVGRLDYFLGSGDGVEEEANNLLTKGKVVLLLPRKEKTIR</sequence>
<dbReference type="Proteomes" id="UP000294684">
    <property type="component" value="Unassembled WGS sequence"/>
</dbReference>
<keyword evidence="3" id="KW-0456">Lyase</keyword>
<dbReference type="PANTHER" id="PTHR30124:SF0">
    <property type="entry name" value="MEMBRANE-BOUND LYTIC MUREIN TRANSGLYCOSYLASE A"/>
    <property type="match status" value="1"/>
</dbReference>
<dbReference type="PANTHER" id="PTHR30124">
    <property type="entry name" value="MEMBRANE-BOUND LYTIC MUREIN TRANSGLYCOSYLASE A"/>
    <property type="match status" value="1"/>
</dbReference>
<dbReference type="STRING" id="1193051.LEP1GSC017_2059"/>
<keyword evidence="4" id="KW-0961">Cell wall biogenesis/degradation</keyword>
<evidence type="ECO:0000313" key="8">
    <source>
        <dbReference type="EMBL" id="TDY72927.1"/>
    </source>
</evidence>
<dbReference type="SUPFAM" id="SSF50685">
    <property type="entry name" value="Barwin-like endoglucanases"/>
    <property type="match status" value="1"/>
</dbReference>
<name>A0A4R8MYM1_LEPME</name>
<feature type="domain" description="Lytic transglycosylase MltA" evidence="7">
    <location>
        <begin position="159"/>
        <end position="292"/>
    </location>
</feature>
<dbReference type="EC" id="4.2.2.n1" evidence="2"/>
<evidence type="ECO:0000256" key="6">
    <source>
        <dbReference type="SAM" id="MobiDB-lite"/>
    </source>
</evidence>
<dbReference type="InterPro" id="IPR005300">
    <property type="entry name" value="MltA_B"/>
</dbReference>
<evidence type="ECO:0000256" key="3">
    <source>
        <dbReference type="ARBA" id="ARBA00023239"/>
    </source>
</evidence>
<dbReference type="GO" id="GO:0009253">
    <property type="term" value="P:peptidoglycan catabolic process"/>
    <property type="evidence" value="ECO:0007669"/>
    <property type="project" value="TreeGrafter"/>
</dbReference>